<comment type="caution">
    <text evidence="2">The sequence shown here is derived from an EMBL/GenBank/DDBJ whole genome shotgun (WGS) entry which is preliminary data.</text>
</comment>
<keyword evidence="3" id="KW-1185">Reference proteome</keyword>
<organism evidence="2 3">
    <name type="scientific">Metabacillus endolithicus</name>
    <dbReference type="NCBI Taxonomy" id="1535204"/>
    <lineage>
        <taxon>Bacteria</taxon>
        <taxon>Bacillati</taxon>
        <taxon>Bacillota</taxon>
        <taxon>Bacilli</taxon>
        <taxon>Bacillales</taxon>
        <taxon>Bacillaceae</taxon>
        <taxon>Metabacillus</taxon>
    </lineage>
</organism>
<dbReference type="EMBL" id="JBHUIK010000003">
    <property type="protein sequence ID" value="MFD2214988.1"/>
    <property type="molecule type" value="Genomic_DNA"/>
</dbReference>
<reference evidence="3" key="1">
    <citation type="journal article" date="2019" name="Int. J. Syst. Evol. Microbiol.">
        <title>The Global Catalogue of Microorganisms (GCM) 10K type strain sequencing project: providing services to taxonomists for standard genome sequencing and annotation.</title>
        <authorList>
            <consortium name="The Broad Institute Genomics Platform"/>
            <consortium name="The Broad Institute Genome Sequencing Center for Infectious Disease"/>
            <person name="Wu L."/>
            <person name="Ma J."/>
        </authorList>
    </citation>
    <scope>NUCLEOTIDE SEQUENCE [LARGE SCALE GENOMIC DNA]</scope>
    <source>
        <strain evidence="3">CGMCC 1.15474</strain>
    </source>
</reference>
<protein>
    <submittedName>
        <fullName evidence="2">Uncharacterized protein</fullName>
    </submittedName>
</protein>
<sequence length="106" mass="12170">MPVGREGLKVTLERMKENQNSNTSLINVSSEEVENDLKQKKVRNKIKFTSESSKINQTAPSQRPETYVGESKSKPLGKVVIKPPQKRNAFSKSHERFTNYMFYCMS</sequence>
<dbReference type="Proteomes" id="UP001597318">
    <property type="component" value="Unassembled WGS sequence"/>
</dbReference>
<gene>
    <name evidence="2" type="ORF">ACFSKK_14960</name>
</gene>
<evidence type="ECO:0000313" key="2">
    <source>
        <dbReference type="EMBL" id="MFD2214988.1"/>
    </source>
</evidence>
<accession>A0ABW5C280</accession>
<evidence type="ECO:0000313" key="3">
    <source>
        <dbReference type="Proteomes" id="UP001597318"/>
    </source>
</evidence>
<feature type="compositionally biased region" description="Polar residues" evidence="1">
    <location>
        <begin position="52"/>
        <end position="64"/>
    </location>
</feature>
<name>A0ABW5C280_9BACI</name>
<proteinExistence type="predicted"/>
<evidence type="ECO:0000256" key="1">
    <source>
        <dbReference type="SAM" id="MobiDB-lite"/>
    </source>
</evidence>
<dbReference type="RefSeq" id="WP_247346523.1">
    <property type="nucleotide sequence ID" value="NZ_CP095550.1"/>
</dbReference>
<feature type="region of interest" description="Disordered" evidence="1">
    <location>
        <begin position="52"/>
        <end position="73"/>
    </location>
</feature>